<dbReference type="InterPro" id="IPR016047">
    <property type="entry name" value="M23ase_b-sheet_dom"/>
</dbReference>
<accession>A0A1K2EFG7</accession>
<feature type="domain" description="M23ase beta-sheet core" evidence="2">
    <location>
        <begin position="61"/>
        <end position="143"/>
    </location>
</feature>
<organism evidence="3 4">
    <name type="scientific">Streptomyces atratus</name>
    <dbReference type="NCBI Taxonomy" id="1893"/>
    <lineage>
        <taxon>Bacteria</taxon>
        <taxon>Bacillati</taxon>
        <taxon>Actinomycetota</taxon>
        <taxon>Actinomycetes</taxon>
        <taxon>Kitasatosporales</taxon>
        <taxon>Streptomycetaceae</taxon>
        <taxon>Streptomyces</taxon>
    </lineage>
</organism>
<gene>
    <name evidence="3" type="ORF">SAMN02787144_101957</name>
</gene>
<evidence type="ECO:0000256" key="1">
    <source>
        <dbReference type="SAM" id="SignalP"/>
    </source>
</evidence>
<dbReference type="Proteomes" id="UP000181909">
    <property type="component" value="Unassembled WGS sequence"/>
</dbReference>
<evidence type="ECO:0000313" key="3">
    <source>
        <dbReference type="EMBL" id="SFY34345.1"/>
    </source>
</evidence>
<dbReference type="AlphaFoldDB" id="A0A1K2EFG7"/>
<dbReference type="STRING" id="1893.SAMN02787144_101957"/>
<feature type="signal peptide" evidence="1">
    <location>
        <begin position="1"/>
        <end position="26"/>
    </location>
</feature>
<protein>
    <submittedName>
        <fullName evidence="3">Peptidase family M23</fullName>
    </submittedName>
</protein>
<dbReference type="RefSeq" id="WP_072487812.1">
    <property type="nucleotide sequence ID" value="NZ_CP108276.1"/>
</dbReference>
<reference evidence="3 4" key="1">
    <citation type="submission" date="2016-11" db="EMBL/GenBank/DDBJ databases">
        <authorList>
            <person name="Jaros S."/>
            <person name="Januszkiewicz K."/>
            <person name="Wedrychowicz H."/>
        </authorList>
    </citation>
    <scope>NUCLEOTIDE SEQUENCE [LARGE SCALE GENOMIC DNA]</scope>
    <source>
        <strain evidence="3 4">OK807</strain>
    </source>
</reference>
<sequence length="274" mass="28499">MRSIRIALLGLVALVAGLLTATPAAAAPNFKAPFPCGQTWTYGHHSAEVRSALDFIRTDGGATAGTPVLASSGGTAYRHSQPSGAGNYIVIDHGGGWKTYYFHLASYSVTDGASVSQGQQIGVTGSTGNSSGAHIHYEQLYNGVGQTIAINGQSLAPYPGSYHSKYLTSDNGCGGGGGGGKYWVDTFANATGYAAPNTGDAQGVLNAGTNYVYCKLWGAQVGSGSSYNHWWLKTDLDTVYAGKNGRGAYVSAYYLSRWGNDEARDNNGAVIPNC</sequence>
<dbReference type="GO" id="GO:0004222">
    <property type="term" value="F:metalloendopeptidase activity"/>
    <property type="evidence" value="ECO:0007669"/>
    <property type="project" value="TreeGrafter"/>
</dbReference>
<dbReference type="Gene3D" id="2.70.70.10">
    <property type="entry name" value="Glucose Permease (Domain IIA)"/>
    <property type="match status" value="1"/>
</dbReference>
<evidence type="ECO:0000313" key="4">
    <source>
        <dbReference type="Proteomes" id="UP000181909"/>
    </source>
</evidence>
<dbReference type="OrthoDB" id="1099523at2"/>
<dbReference type="SUPFAM" id="SSF51261">
    <property type="entry name" value="Duplicated hybrid motif"/>
    <property type="match status" value="1"/>
</dbReference>
<dbReference type="CDD" id="cd12797">
    <property type="entry name" value="M23_peptidase"/>
    <property type="match status" value="1"/>
</dbReference>
<dbReference type="PANTHER" id="PTHR21666:SF270">
    <property type="entry name" value="MUREIN HYDROLASE ACTIVATOR ENVC"/>
    <property type="match status" value="1"/>
</dbReference>
<name>A0A1K2EFG7_STRAR</name>
<dbReference type="EMBL" id="FPJO01000019">
    <property type="protein sequence ID" value="SFY34345.1"/>
    <property type="molecule type" value="Genomic_DNA"/>
</dbReference>
<proteinExistence type="predicted"/>
<dbReference type="InterPro" id="IPR050570">
    <property type="entry name" value="Cell_wall_metabolism_enzyme"/>
</dbReference>
<dbReference type="InterPro" id="IPR011055">
    <property type="entry name" value="Dup_hybrid_motif"/>
</dbReference>
<dbReference type="PANTHER" id="PTHR21666">
    <property type="entry name" value="PEPTIDASE-RELATED"/>
    <property type="match status" value="1"/>
</dbReference>
<evidence type="ECO:0000259" key="2">
    <source>
        <dbReference type="Pfam" id="PF01551"/>
    </source>
</evidence>
<dbReference type="Pfam" id="PF01551">
    <property type="entry name" value="Peptidase_M23"/>
    <property type="match status" value="1"/>
</dbReference>
<keyword evidence="1" id="KW-0732">Signal</keyword>
<feature type="chain" id="PRO_5012995727" evidence="1">
    <location>
        <begin position="27"/>
        <end position="274"/>
    </location>
</feature>